<organism evidence="1 2">
    <name type="scientific">Capsulimonas corticalis</name>
    <dbReference type="NCBI Taxonomy" id="2219043"/>
    <lineage>
        <taxon>Bacteria</taxon>
        <taxon>Bacillati</taxon>
        <taxon>Armatimonadota</taxon>
        <taxon>Armatimonadia</taxon>
        <taxon>Capsulimonadales</taxon>
        <taxon>Capsulimonadaceae</taxon>
        <taxon>Capsulimonas</taxon>
    </lineage>
</organism>
<keyword evidence="2" id="KW-1185">Reference proteome</keyword>
<evidence type="ECO:0000313" key="2">
    <source>
        <dbReference type="Proteomes" id="UP000287394"/>
    </source>
</evidence>
<dbReference type="OrthoDB" id="919609at2"/>
<protein>
    <submittedName>
        <fullName evidence="1">Uncharacterized protein</fullName>
    </submittedName>
</protein>
<gene>
    <name evidence="1" type="ORF">CCAX7_008640</name>
</gene>
<proteinExistence type="predicted"/>
<dbReference type="AlphaFoldDB" id="A0A402CU03"/>
<reference evidence="1 2" key="1">
    <citation type="journal article" date="2019" name="Int. J. Syst. Evol. Microbiol.">
        <title>Capsulimonas corticalis gen. nov., sp. nov., an aerobic capsulated bacterium, of a novel bacterial order, Capsulimonadales ord. nov., of the class Armatimonadia of the phylum Armatimonadetes.</title>
        <authorList>
            <person name="Li J."/>
            <person name="Kudo C."/>
            <person name="Tonouchi A."/>
        </authorList>
    </citation>
    <scope>NUCLEOTIDE SEQUENCE [LARGE SCALE GENOMIC DNA]</scope>
    <source>
        <strain evidence="1 2">AX-7</strain>
    </source>
</reference>
<sequence length="411" mass="47159">MITPQMDFTPRYATETDYYLFGLGSRRKLIYQNATLRDALTGDVLYSWPGGTRFTITPEGGCVWFTNTHRTQSPNMMIDEGSSGVWVGNRGTQFSENGVHSVKMHGESVTSGRVGLCRFRGLGEYERPELYHPYDVVLKVLQREALFNIMDGAPRPNVFVYDRPHYREAAMICMVLEKTRNLHLVRDWILGLSDPFDRARGVDEPDNLGQLLYMISLVSDASHPLVPVVLDEAKRFRVGDHISGLTDSEPHPVYQTKWLKFGLRSLGLPDNHTIPPVYDSYSSLIWWAHQDEHIDGPRFDEQTRQRRPYLAWAEDHFYGNAPVGMDALMTTTYGHQVRRDVYTDRNQYIGPSQLTYEQDSPTAAYGRFAHVNSDDAKNRICRPHAWHAAEMFLHLAELGPFPNLDNYNEWP</sequence>
<name>A0A402CU03_9BACT</name>
<accession>A0A402CU03</accession>
<dbReference type="RefSeq" id="WP_119320869.1">
    <property type="nucleotide sequence ID" value="NZ_AP025739.1"/>
</dbReference>
<dbReference type="KEGG" id="ccot:CCAX7_008640"/>
<evidence type="ECO:0000313" key="1">
    <source>
        <dbReference type="EMBL" id="BDI28813.1"/>
    </source>
</evidence>
<dbReference type="Proteomes" id="UP000287394">
    <property type="component" value="Chromosome"/>
</dbReference>
<dbReference type="EMBL" id="AP025739">
    <property type="protein sequence ID" value="BDI28813.1"/>
    <property type="molecule type" value="Genomic_DNA"/>
</dbReference>